<evidence type="ECO:0008006" key="2">
    <source>
        <dbReference type="Google" id="ProtNLM"/>
    </source>
</evidence>
<accession>A0A0F9JM47</accession>
<evidence type="ECO:0000313" key="1">
    <source>
        <dbReference type="EMBL" id="KKM70718.1"/>
    </source>
</evidence>
<dbReference type="EMBL" id="LAZR01009765">
    <property type="protein sequence ID" value="KKM70718.1"/>
    <property type="molecule type" value="Genomic_DNA"/>
</dbReference>
<protein>
    <recommendedName>
        <fullName evidence="2">Nucleotide-diphospho-sugar transferase domain-containing protein</fullName>
    </recommendedName>
</protein>
<name>A0A0F9JM47_9ZZZZ</name>
<sequence length="251" mass="29506">MDFVWFYAKKFSFWDMSGHFNELDYSIRSVRKNYQGDVRCFVIGDKPTPMLDVIHLEAPPLIEKDEVHGQPRHFDRNNKFSVLLKSEVNEGFVLMWDDIFILKPTTKDEIMKTYGRCGVEYPEAYIKTRMGGTPYKKIWLSTYDYIKTFRDTKGLKTYDWETHLPRFMEKHKIKWLIDTLRLGNVAKLHTGLYSAHFGGETTIMPEGFQSDIYDHKAGMDFDKEFACHHMNIGDNAIVPELIDRMKAMFGE</sequence>
<gene>
    <name evidence="1" type="ORF">LCGC14_1437940</name>
</gene>
<dbReference type="AlphaFoldDB" id="A0A0F9JM47"/>
<reference evidence="1" key="1">
    <citation type="journal article" date="2015" name="Nature">
        <title>Complex archaea that bridge the gap between prokaryotes and eukaryotes.</title>
        <authorList>
            <person name="Spang A."/>
            <person name="Saw J.H."/>
            <person name="Jorgensen S.L."/>
            <person name="Zaremba-Niedzwiedzka K."/>
            <person name="Martijn J."/>
            <person name="Lind A.E."/>
            <person name="van Eijk R."/>
            <person name="Schleper C."/>
            <person name="Guy L."/>
            <person name="Ettema T.J."/>
        </authorList>
    </citation>
    <scope>NUCLEOTIDE SEQUENCE</scope>
</reference>
<proteinExistence type="predicted"/>
<comment type="caution">
    <text evidence="1">The sequence shown here is derived from an EMBL/GenBank/DDBJ whole genome shotgun (WGS) entry which is preliminary data.</text>
</comment>
<organism evidence="1">
    <name type="scientific">marine sediment metagenome</name>
    <dbReference type="NCBI Taxonomy" id="412755"/>
    <lineage>
        <taxon>unclassified sequences</taxon>
        <taxon>metagenomes</taxon>
        <taxon>ecological metagenomes</taxon>
    </lineage>
</organism>